<evidence type="ECO:0000313" key="8">
    <source>
        <dbReference type="EMBL" id="PHT79079.1"/>
    </source>
</evidence>
<dbReference type="Gramene" id="PHT79079">
    <property type="protein sequence ID" value="PHT79079"/>
    <property type="gene ID" value="T459_17131"/>
</dbReference>
<gene>
    <name evidence="8" type="ORF">T459_17131</name>
</gene>
<evidence type="ECO:0000313" key="9">
    <source>
        <dbReference type="Proteomes" id="UP000222542"/>
    </source>
</evidence>
<dbReference type="SMART" id="SM00155">
    <property type="entry name" value="PLDc"/>
    <property type="match status" value="1"/>
</dbReference>
<dbReference type="Gene3D" id="3.30.870.10">
    <property type="entry name" value="Endonuclease Chain A"/>
    <property type="match status" value="1"/>
</dbReference>
<accession>A0A2G2ZAS7</accession>
<sequence length="215" mass="24317">MLCSLFNKGVINVPSAVPTIFEFELTFRVEISWNTYKYNTMQTMYETIYKALQEVGLQNTYEPQGYLIFLCLGNCEVLKNGITTVAKSLKPSTPQELTQKSRRFMIYVHSKGMIVDDEYVILGSTNINQCSLEGTRDTEIAMNMTPKRTKGRRIGDHLERQPIQLDSLDEYISHTEFRVAFTTLAHSVVAQNKCLAAILANPVANTAAARIQDFT</sequence>
<comment type="caution">
    <text evidence="8">The sequence shown here is derived from an EMBL/GenBank/DDBJ whole genome shotgun (WGS) entry which is preliminary data.</text>
</comment>
<evidence type="ECO:0000259" key="7">
    <source>
        <dbReference type="PROSITE" id="PS50035"/>
    </source>
</evidence>
<dbReference type="Pfam" id="PF00614">
    <property type="entry name" value="PLDc"/>
    <property type="match status" value="1"/>
</dbReference>
<reference evidence="8 9" key="1">
    <citation type="journal article" date="2014" name="Nat. Genet.">
        <title>Genome sequence of the hot pepper provides insights into the evolution of pungency in Capsicum species.</title>
        <authorList>
            <person name="Kim S."/>
            <person name="Park M."/>
            <person name="Yeom S.I."/>
            <person name="Kim Y.M."/>
            <person name="Lee J.M."/>
            <person name="Lee H.A."/>
            <person name="Seo E."/>
            <person name="Choi J."/>
            <person name="Cheong K."/>
            <person name="Kim K.T."/>
            <person name="Jung K."/>
            <person name="Lee G.W."/>
            <person name="Oh S.K."/>
            <person name="Bae C."/>
            <person name="Kim S.B."/>
            <person name="Lee H.Y."/>
            <person name="Kim S.Y."/>
            <person name="Kim M.S."/>
            <person name="Kang B.C."/>
            <person name="Jo Y.D."/>
            <person name="Yang H.B."/>
            <person name="Jeong H.J."/>
            <person name="Kang W.H."/>
            <person name="Kwon J.K."/>
            <person name="Shin C."/>
            <person name="Lim J.Y."/>
            <person name="Park J.H."/>
            <person name="Huh J.H."/>
            <person name="Kim J.S."/>
            <person name="Kim B.D."/>
            <person name="Cohen O."/>
            <person name="Paran I."/>
            <person name="Suh M.C."/>
            <person name="Lee S.B."/>
            <person name="Kim Y.K."/>
            <person name="Shin Y."/>
            <person name="Noh S.J."/>
            <person name="Park J."/>
            <person name="Seo Y.S."/>
            <person name="Kwon S.Y."/>
            <person name="Kim H.A."/>
            <person name="Park J.M."/>
            <person name="Kim H.J."/>
            <person name="Choi S.B."/>
            <person name="Bosland P.W."/>
            <person name="Reeves G."/>
            <person name="Jo S.H."/>
            <person name="Lee B.W."/>
            <person name="Cho H.T."/>
            <person name="Choi H.S."/>
            <person name="Lee M.S."/>
            <person name="Yu Y."/>
            <person name="Do Choi Y."/>
            <person name="Park B.S."/>
            <person name="van Deynze A."/>
            <person name="Ashrafi H."/>
            <person name="Hill T."/>
            <person name="Kim W.T."/>
            <person name="Pai H.S."/>
            <person name="Ahn H.K."/>
            <person name="Yeam I."/>
            <person name="Giovannoni J.J."/>
            <person name="Rose J.K."/>
            <person name="Sorensen I."/>
            <person name="Lee S.J."/>
            <person name="Kim R.W."/>
            <person name="Choi I.Y."/>
            <person name="Choi B.S."/>
            <person name="Lim J.S."/>
            <person name="Lee Y.H."/>
            <person name="Choi D."/>
        </authorList>
    </citation>
    <scope>NUCLEOTIDE SEQUENCE [LARGE SCALE GENOMIC DNA]</scope>
    <source>
        <strain evidence="9">cv. CM334</strain>
    </source>
</reference>
<proteinExistence type="predicted"/>
<dbReference type="InterPro" id="IPR001736">
    <property type="entry name" value="PLipase_D/transphosphatidylase"/>
</dbReference>
<keyword evidence="9" id="KW-1185">Reference proteome</keyword>
<feature type="domain" description="PLD phosphodiesterase" evidence="7">
    <location>
        <begin position="104"/>
        <end position="131"/>
    </location>
</feature>
<reference evidence="8 9" key="2">
    <citation type="journal article" date="2017" name="Genome Biol.">
        <title>New reference genome sequences of hot pepper reveal the massive evolution of plant disease-resistance genes by retroduplication.</title>
        <authorList>
            <person name="Kim S."/>
            <person name="Park J."/>
            <person name="Yeom S.I."/>
            <person name="Kim Y.M."/>
            <person name="Seo E."/>
            <person name="Kim K.T."/>
            <person name="Kim M.S."/>
            <person name="Lee J.M."/>
            <person name="Cheong K."/>
            <person name="Shin H.S."/>
            <person name="Kim S.B."/>
            <person name="Han K."/>
            <person name="Lee J."/>
            <person name="Park M."/>
            <person name="Lee H.A."/>
            <person name="Lee H.Y."/>
            <person name="Lee Y."/>
            <person name="Oh S."/>
            <person name="Lee J.H."/>
            <person name="Choi E."/>
            <person name="Choi E."/>
            <person name="Lee S.E."/>
            <person name="Jeon J."/>
            <person name="Kim H."/>
            <person name="Choi G."/>
            <person name="Song H."/>
            <person name="Lee J."/>
            <person name="Lee S.C."/>
            <person name="Kwon J.K."/>
            <person name="Lee H.Y."/>
            <person name="Koo N."/>
            <person name="Hong Y."/>
            <person name="Kim R.W."/>
            <person name="Kang W.H."/>
            <person name="Huh J.H."/>
            <person name="Kang B.C."/>
            <person name="Yang T.J."/>
            <person name="Lee Y.H."/>
            <person name="Bennetzen J.L."/>
            <person name="Choi D."/>
        </authorList>
    </citation>
    <scope>NUCLEOTIDE SEQUENCE [LARGE SCALE GENOMIC DNA]</scope>
    <source>
        <strain evidence="9">cv. CM334</strain>
    </source>
</reference>
<protein>
    <recommendedName>
        <fullName evidence="2">phospholipase D</fullName>
        <ecNumber evidence="2">3.1.4.4</ecNumber>
    </recommendedName>
</protein>
<evidence type="ECO:0000256" key="5">
    <source>
        <dbReference type="ARBA" id="ARBA00022963"/>
    </source>
</evidence>
<evidence type="ECO:0000256" key="6">
    <source>
        <dbReference type="ARBA" id="ARBA00023098"/>
    </source>
</evidence>
<name>A0A2G2ZAS7_CAPAN</name>
<evidence type="ECO:0000256" key="1">
    <source>
        <dbReference type="ARBA" id="ARBA00000798"/>
    </source>
</evidence>
<dbReference type="PROSITE" id="PS50035">
    <property type="entry name" value="PLD"/>
    <property type="match status" value="1"/>
</dbReference>
<dbReference type="EMBL" id="AYRZ02000006">
    <property type="protein sequence ID" value="PHT79079.1"/>
    <property type="molecule type" value="Genomic_DNA"/>
</dbReference>
<dbReference type="AlphaFoldDB" id="A0A2G2ZAS7"/>
<dbReference type="InterPro" id="IPR015679">
    <property type="entry name" value="PLipase_D_fam"/>
</dbReference>
<organism evidence="8 9">
    <name type="scientific">Capsicum annuum</name>
    <name type="common">Capsicum pepper</name>
    <dbReference type="NCBI Taxonomy" id="4072"/>
    <lineage>
        <taxon>Eukaryota</taxon>
        <taxon>Viridiplantae</taxon>
        <taxon>Streptophyta</taxon>
        <taxon>Embryophyta</taxon>
        <taxon>Tracheophyta</taxon>
        <taxon>Spermatophyta</taxon>
        <taxon>Magnoliopsida</taxon>
        <taxon>eudicotyledons</taxon>
        <taxon>Gunneridae</taxon>
        <taxon>Pentapetalae</taxon>
        <taxon>asterids</taxon>
        <taxon>lamiids</taxon>
        <taxon>Solanales</taxon>
        <taxon>Solanaceae</taxon>
        <taxon>Solanoideae</taxon>
        <taxon>Capsiceae</taxon>
        <taxon>Capsicum</taxon>
    </lineage>
</organism>
<evidence type="ECO:0000256" key="4">
    <source>
        <dbReference type="ARBA" id="ARBA00022801"/>
    </source>
</evidence>
<evidence type="ECO:0000256" key="3">
    <source>
        <dbReference type="ARBA" id="ARBA00022737"/>
    </source>
</evidence>
<keyword evidence="6" id="KW-0443">Lipid metabolism</keyword>
<evidence type="ECO:0000256" key="2">
    <source>
        <dbReference type="ARBA" id="ARBA00012027"/>
    </source>
</evidence>
<dbReference type="Proteomes" id="UP000222542">
    <property type="component" value="Unassembled WGS sequence"/>
</dbReference>
<keyword evidence="3" id="KW-0677">Repeat</keyword>
<dbReference type="GO" id="GO:0016042">
    <property type="term" value="P:lipid catabolic process"/>
    <property type="evidence" value="ECO:0007669"/>
    <property type="project" value="UniProtKB-KW"/>
</dbReference>
<dbReference type="STRING" id="4072.A0A2G2ZAS7"/>
<dbReference type="EC" id="3.1.4.4" evidence="2"/>
<dbReference type="SUPFAM" id="SSF56024">
    <property type="entry name" value="Phospholipase D/nuclease"/>
    <property type="match status" value="1"/>
</dbReference>
<keyword evidence="5" id="KW-0442">Lipid degradation</keyword>
<dbReference type="GO" id="GO:0004630">
    <property type="term" value="F:phospholipase D activity"/>
    <property type="evidence" value="ECO:0007669"/>
    <property type="project" value="UniProtKB-EC"/>
</dbReference>
<comment type="catalytic activity">
    <reaction evidence="1">
        <text>a 1,2-diacyl-sn-glycero-3-phosphocholine + H2O = a 1,2-diacyl-sn-glycero-3-phosphate + choline + H(+)</text>
        <dbReference type="Rhea" id="RHEA:14445"/>
        <dbReference type="ChEBI" id="CHEBI:15354"/>
        <dbReference type="ChEBI" id="CHEBI:15377"/>
        <dbReference type="ChEBI" id="CHEBI:15378"/>
        <dbReference type="ChEBI" id="CHEBI:57643"/>
        <dbReference type="ChEBI" id="CHEBI:58608"/>
        <dbReference type="EC" id="3.1.4.4"/>
    </reaction>
</comment>
<dbReference type="PANTHER" id="PTHR18896:SF201">
    <property type="entry name" value="PHOSPHOLIPASE D"/>
    <property type="match status" value="1"/>
</dbReference>
<keyword evidence="4" id="KW-0378">Hydrolase</keyword>
<dbReference type="PANTHER" id="PTHR18896">
    <property type="entry name" value="PHOSPHOLIPASE D"/>
    <property type="match status" value="1"/>
</dbReference>